<proteinExistence type="predicted"/>
<keyword evidence="1" id="KW-0472">Membrane</keyword>
<sequence>MIKCIDHTKILKYNHFLCNYYQHYYRLWLNVYVSWIYNSFLYPYLRIYSGSIQISFLLLFMIMIVDFKNADK</sequence>
<keyword evidence="3" id="KW-1185">Reference proteome</keyword>
<accession>A0A922HV77</accession>
<dbReference type="AlphaFoldDB" id="A0A922HV77"/>
<feature type="transmembrane region" description="Helical" evidence="1">
    <location>
        <begin position="47"/>
        <end position="67"/>
    </location>
</feature>
<comment type="caution">
    <text evidence="2">The sequence shown here is derived from an EMBL/GenBank/DDBJ whole genome shotgun (WGS) entry which is preliminary data.</text>
</comment>
<keyword evidence="1" id="KW-0812">Transmembrane</keyword>
<gene>
    <name evidence="2" type="ORF">DERF_011340</name>
</gene>
<dbReference type="EMBL" id="ASGP02000005">
    <property type="protein sequence ID" value="KAH9506615.1"/>
    <property type="molecule type" value="Genomic_DNA"/>
</dbReference>
<organism evidence="2 3">
    <name type="scientific">Dermatophagoides farinae</name>
    <name type="common">American house dust mite</name>
    <dbReference type="NCBI Taxonomy" id="6954"/>
    <lineage>
        <taxon>Eukaryota</taxon>
        <taxon>Metazoa</taxon>
        <taxon>Ecdysozoa</taxon>
        <taxon>Arthropoda</taxon>
        <taxon>Chelicerata</taxon>
        <taxon>Arachnida</taxon>
        <taxon>Acari</taxon>
        <taxon>Acariformes</taxon>
        <taxon>Sarcoptiformes</taxon>
        <taxon>Astigmata</taxon>
        <taxon>Psoroptidia</taxon>
        <taxon>Analgoidea</taxon>
        <taxon>Pyroglyphidae</taxon>
        <taxon>Dermatophagoidinae</taxon>
        <taxon>Dermatophagoides</taxon>
    </lineage>
</organism>
<evidence type="ECO:0000313" key="2">
    <source>
        <dbReference type="EMBL" id="KAH9506615.1"/>
    </source>
</evidence>
<keyword evidence="1" id="KW-1133">Transmembrane helix</keyword>
<protein>
    <submittedName>
        <fullName evidence="2">Uncharacterized protein</fullName>
    </submittedName>
</protein>
<evidence type="ECO:0000313" key="3">
    <source>
        <dbReference type="Proteomes" id="UP000790347"/>
    </source>
</evidence>
<reference evidence="2" key="2">
    <citation type="journal article" date="2022" name="Res Sq">
        <title>Comparative Genomics Reveals Insights into the Divergent Evolution of Astigmatic Mites and Household Pest Adaptations.</title>
        <authorList>
            <person name="Xiong Q."/>
            <person name="Wan A.T.-Y."/>
            <person name="Liu X.-Y."/>
            <person name="Fung C.S.-H."/>
            <person name="Xiao X."/>
            <person name="Malainual N."/>
            <person name="Hou J."/>
            <person name="Wang L."/>
            <person name="Wang M."/>
            <person name="Yang K."/>
            <person name="Cui Y."/>
            <person name="Leung E."/>
            <person name="Nong W."/>
            <person name="Shin S.-K."/>
            <person name="Au S."/>
            <person name="Jeong K.Y."/>
            <person name="Chew F.T."/>
            <person name="Hui J."/>
            <person name="Leung T.F."/>
            <person name="Tungtrongchitr A."/>
            <person name="Zhong N."/>
            <person name="Liu Z."/>
            <person name="Tsui S."/>
        </authorList>
    </citation>
    <scope>NUCLEOTIDE SEQUENCE</scope>
    <source>
        <strain evidence="2">Derf</strain>
        <tissue evidence="2">Whole organism</tissue>
    </source>
</reference>
<evidence type="ECO:0000256" key="1">
    <source>
        <dbReference type="SAM" id="Phobius"/>
    </source>
</evidence>
<reference evidence="2" key="1">
    <citation type="submission" date="2013-05" db="EMBL/GenBank/DDBJ databases">
        <authorList>
            <person name="Yim A.K.Y."/>
            <person name="Chan T.F."/>
            <person name="Ji K.M."/>
            <person name="Liu X.Y."/>
            <person name="Zhou J.W."/>
            <person name="Li R.Q."/>
            <person name="Yang K.Y."/>
            <person name="Li J."/>
            <person name="Li M."/>
            <person name="Law P.T.W."/>
            <person name="Wu Y.L."/>
            <person name="Cai Z.L."/>
            <person name="Qin H."/>
            <person name="Bao Y."/>
            <person name="Leung R.K.K."/>
            <person name="Ng P.K.S."/>
            <person name="Zou J."/>
            <person name="Zhong X.J."/>
            <person name="Ran P.X."/>
            <person name="Zhong N.S."/>
            <person name="Liu Z.G."/>
            <person name="Tsui S.K.W."/>
        </authorList>
    </citation>
    <scope>NUCLEOTIDE SEQUENCE</scope>
    <source>
        <strain evidence="2">Derf</strain>
        <tissue evidence="2">Whole organism</tissue>
    </source>
</reference>
<dbReference type="Proteomes" id="UP000790347">
    <property type="component" value="Unassembled WGS sequence"/>
</dbReference>
<name>A0A922HV77_DERFA</name>